<name>U5QCZ0_GLOK1</name>
<evidence type="ECO:0000256" key="10">
    <source>
        <dbReference type="SAM" id="Phobius"/>
    </source>
</evidence>
<keyword evidence="3 9" id="KW-1003">Cell membrane</keyword>
<dbReference type="PATRIC" id="fig|1183438.3.peg.465"/>
<keyword evidence="5 10" id="KW-0812">Transmembrane</keyword>
<dbReference type="InterPro" id="IPR028362">
    <property type="entry name" value="AlgI"/>
</dbReference>
<organism evidence="11 12">
    <name type="scientific">Gloeobacter kilaueensis (strain ATCC BAA-2537 / CCAP 1431/1 / ULC 316 / JS1)</name>
    <dbReference type="NCBI Taxonomy" id="1183438"/>
    <lineage>
        <taxon>Bacteria</taxon>
        <taxon>Bacillati</taxon>
        <taxon>Cyanobacteriota</taxon>
        <taxon>Cyanophyceae</taxon>
        <taxon>Gloeobacterales</taxon>
        <taxon>Gloeobacteraceae</taxon>
        <taxon>Gloeobacter</taxon>
    </lineage>
</organism>
<proteinExistence type="inferred from homology"/>
<evidence type="ECO:0000256" key="3">
    <source>
        <dbReference type="ARBA" id="ARBA00022475"/>
    </source>
</evidence>
<keyword evidence="6 10" id="KW-1133">Transmembrane helix</keyword>
<dbReference type="RefSeq" id="WP_023171739.1">
    <property type="nucleotide sequence ID" value="NC_022600.1"/>
</dbReference>
<keyword evidence="8 9" id="KW-0012">Acyltransferase</keyword>
<evidence type="ECO:0000256" key="4">
    <source>
        <dbReference type="ARBA" id="ARBA00022679"/>
    </source>
</evidence>
<dbReference type="OrthoDB" id="9805788at2"/>
<dbReference type="PIRSF" id="PIRSF500217">
    <property type="entry name" value="AlgI"/>
    <property type="match status" value="1"/>
</dbReference>
<evidence type="ECO:0000256" key="9">
    <source>
        <dbReference type="PIRNR" id="PIRNR016636"/>
    </source>
</evidence>
<evidence type="ECO:0000256" key="8">
    <source>
        <dbReference type="ARBA" id="ARBA00023315"/>
    </source>
</evidence>
<dbReference type="GO" id="GO:0005886">
    <property type="term" value="C:plasma membrane"/>
    <property type="evidence" value="ECO:0007669"/>
    <property type="project" value="UniProtKB-SubCell"/>
</dbReference>
<dbReference type="InterPro" id="IPR004299">
    <property type="entry name" value="MBOAT_fam"/>
</dbReference>
<dbReference type="GO" id="GO:0042121">
    <property type="term" value="P:alginic acid biosynthetic process"/>
    <property type="evidence" value="ECO:0007669"/>
    <property type="project" value="InterPro"/>
</dbReference>
<dbReference type="EMBL" id="CP003587">
    <property type="protein sequence ID" value="AGY56713.1"/>
    <property type="molecule type" value="Genomic_DNA"/>
</dbReference>
<comment type="similarity">
    <text evidence="2 9">Belongs to the membrane-bound acyltransferase family.</text>
</comment>
<dbReference type="InterPro" id="IPR051085">
    <property type="entry name" value="MB_O-acyltransferase"/>
</dbReference>
<dbReference type="PANTHER" id="PTHR13285">
    <property type="entry name" value="ACYLTRANSFERASE"/>
    <property type="match status" value="1"/>
</dbReference>
<dbReference type="InterPro" id="IPR024194">
    <property type="entry name" value="Ac/AlaTfrase_AlgI/DltB"/>
</dbReference>
<feature type="transmembrane region" description="Helical" evidence="10">
    <location>
        <begin position="53"/>
        <end position="69"/>
    </location>
</feature>
<keyword evidence="4 9" id="KW-0808">Transferase</keyword>
<feature type="transmembrane region" description="Helical" evidence="10">
    <location>
        <begin position="408"/>
        <end position="429"/>
    </location>
</feature>
<feature type="transmembrane region" description="Helical" evidence="10">
    <location>
        <begin position="451"/>
        <end position="471"/>
    </location>
</feature>
<feature type="transmembrane region" description="Helical" evidence="10">
    <location>
        <begin position="81"/>
        <end position="97"/>
    </location>
</feature>
<dbReference type="AlphaFoldDB" id="U5QCZ0"/>
<protein>
    <submittedName>
        <fullName evidence="11">Membrane bound O-acyl transferase MBOAT family protein</fullName>
    </submittedName>
</protein>
<evidence type="ECO:0000256" key="6">
    <source>
        <dbReference type="ARBA" id="ARBA00022989"/>
    </source>
</evidence>
<evidence type="ECO:0000256" key="1">
    <source>
        <dbReference type="ARBA" id="ARBA00004651"/>
    </source>
</evidence>
<dbReference type="Proteomes" id="UP000017396">
    <property type="component" value="Chromosome"/>
</dbReference>
<sequence length="487" mass="54631">MLFNSYEFILLFLPVSVAVFYGLGSTGRPRAACLWLVIASLFFYGWWKPAYLLLLVFSIGFNYGVGLALGRMGGPATRRRVVLALGIAVNLGLLGYFKYANFFVANWNELVGSHWSLAAIVLPLAISFFTFNQIAYLVDAYRGIAREYDLVSYSLFISFFPHLIAGPIVHHKEMIPQFQERDGRFNAEDLAVGLTIFCIGLTKKVLLADGIAPYANQAFDIAAHGGSLHFADAWMGALAYTLQLYFDFSGYSDMAIGAARLFGIRFPNNFDSPYKATNIIDFWRRWHITLSNFLRDYLYIPLGGNRKGPLRRYVNLLATMLLGGLWHGAGWTFVIWGGLHGFYLVINHAWRTFRKALGHDLGRVSPLGTLAGRLATFLAVVVAWVFFRSENLPAALKMLALMAGTEGISLPNYLPTQLIALLLLCWFAPNTQQWIAAYRPVLEAVSSPARWQWRPTVGFGLLVGVLLFVWLKISFEAAPSQFLYFNF</sequence>
<gene>
    <name evidence="11" type="ORF">GKIL_0467</name>
</gene>
<dbReference type="PANTHER" id="PTHR13285:SF23">
    <property type="entry name" value="TEICHOIC ACID D-ALANYLTRANSFERASE"/>
    <property type="match status" value="1"/>
</dbReference>
<comment type="subcellular location">
    <subcellularLocation>
        <location evidence="1">Cell membrane</location>
        <topology evidence="1">Multi-pass membrane protein</topology>
    </subcellularLocation>
</comment>
<feature type="transmembrane region" description="Helical" evidence="10">
    <location>
        <begin position="150"/>
        <end position="170"/>
    </location>
</feature>
<dbReference type="eggNOG" id="COG1696">
    <property type="taxonomic scope" value="Bacteria"/>
</dbReference>
<dbReference type="KEGG" id="glj:GKIL_0467"/>
<dbReference type="Pfam" id="PF03062">
    <property type="entry name" value="MBOAT"/>
    <property type="match status" value="1"/>
</dbReference>
<evidence type="ECO:0000256" key="2">
    <source>
        <dbReference type="ARBA" id="ARBA00010323"/>
    </source>
</evidence>
<feature type="transmembrane region" description="Helical" evidence="10">
    <location>
        <begin position="316"/>
        <end position="346"/>
    </location>
</feature>
<evidence type="ECO:0000256" key="7">
    <source>
        <dbReference type="ARBA" id="ARBA00023136"/>
    </source>
</evidence>
<dbReference type="STRING" id="1183438.GKIL_0467"/>
<accession>U5QCZ0</accession>
<feature type="transmembrane region" description="Helical" evidence="10">
    <location>
        <begin position="117"/>
        <end position="138"/>
    </location>
</feature>
<evidence type="ECO:0000313" key="12">
    <source>
        <dbReference type="Proteomes" id="UP000017396"/>
    </source>
</evidence>
<feature type="transmembrane region" description="Helical" evidence="10">
    <location>
        <begin position="366"/>
        <end position="387"/>
    </location>
</feature>
<dbReference type="GO" id="GO:0016746">
    <property type="term" value="F:acyltransferase activity"/>
    <property type="evidence" value="ECO:0007669"/>
    <property type="project" value="UniProtKB-KW"/>
</dbReference>
<feature type="transmembrane region" description="Helical" evidence="10">
    <location>
        <begin position="31"/>
        <end position="47"/>
    </location>
</feature>
<evidence type="ECO:0000256" key="5">
    <source>
        <dbReference type="ARBA" id="ARBA00022692"/>
    </source>
</evidence>
<evidence type="ECO:0000313" key="11">
    <source>
        <dbReference type="EMBL" id="AGY56713.1"/>
    </source>
</evidence>
<feature type="transmembrane region" description="Helical" evidence="10">
    <location>
        <begin position="6"/>
        <end position="24"/>
    </location>
</feature>
<dbReference type="HOGENOM" id="CLU_025255_1_1_3"/>
<dbReference type="PIRSF" id="PIRSF016636">
    <property type="entry name" value="AlgI_DltB"/>
    <property type="match status" value="1"/>
</dbReference>
<reference evidence="11 12" key="1">
    <citation type="journal article" date="2013" name="PLoS ONE">
        <title>Cultivation and Complete Genome Sequencing of Gloeobacter kilaueensis sp. nov., from a Lava Cave in Kilauea Caldera, Hawai'i.</title>
        <authorList>
            <person name="Saw J.H."/>
            <person name="Schatz M."/>
            <person name="Brown M.V."/>
            <person name="Kunkel D.D."/>
            <person name="Foster J.S."/>
            <person name="Shick H."/>
            <person name="Christensen S."/>
            <person name="Hou S."/>
            <person name="Wan X."/>
            <person name="Donachie S.P."/>
        </authorList>
    </citation>
    <scope>NUCLEOTIDE SEQUENCE [LARGE SCALE GENOMIC DNA]</scope>
    <source>
        <strain evidence="12">JS</strain>
    </source>
</reference>
<keyword evidence="7 9" id="KW-0472">Membrane</keyword>
<keyword evidence="12" id="KW-1185">Reference proteome</keyword>